<sequence>MLSGPSSLESHWCGAGAGRKNEHSLVQRTQSSFDAHACARALSRSEDSDRLLCGVCTRTAISCGISLRAPVGAEIILIELGSGGIFEFYKYYYKTEVFAGGSLHFKALLSDK</sequence>
<evidence type="ECO:0000313" key="2">
    <source>
        <dbReference type="Proteomes" id="UP001066276"/>
    </source>
</evidence>
<name>A0AAV7SGR8_PLEWA</name>
<dbReference type="EMBL" id="JANPWB010000008">
    <property type="protein sequence ID" value="KAJ1163261.1"/>
    <property type="molecule type" value="Genomic_DNA"/>
</dbReference>
<protein>
    <submittedName>
        <fullName evidence="1">Uncharacterized protein</fullName>
    </submittedName>
</protein>
<comment type="caution">
    <text evidence="1">The sequence shown here is derived from an EMBL/GenBank/DDBJ whole genome shotgun (WGS) entry which is preliminary data.</text>
</comment>
<reference evidence="1" key="1">
    <citation type="journal article" date="2022" name="bioRxiv">
        <title>Sequencing and chromosome-scale assembly of the giantPleurodeles waltlgenome.</title>
        <authorList>
            <person name="Brown T."/>
            <person name="Elewa A."/>
            <person name="Iarovenko S."/>
            <person name="Subramanian E."/>
            <person name="Araus A.J."/>
            <person name="Petzold A."/>
            <person name="Susuki M."/>
            <person name="Suzuki K.-i.T."/>
            <person name="Hayashi T."/>
            <person name="Toyoda A."/>
            <person name="Oliveira C."/>
            <person name="Osipova E."/>
            <person name="Leigh N.D."/>
            <person name="Simon A."/>
            <person name="Yun M.H."/>
        </authorList>
    </citation>
    <scope>NUCLEOTIDE SEQUENCE</scope>
    <source>
        <strain evidence="1">20211129_DDA</strain>
        <tissue evidence="1">Liver</tissue>
    </source>
</reference>
<keyword evidence="2" id="KW-1185">Reference proteome</keyword>
<proteinExistence type="predicted"/>
<gene>
    <name evidence="1" type="ORF">NDU88_003722</name>
</gene>
<accession>A0AAV7SGR8</accession>
<evidence type="ECO:0000313" key="1">
    <source>
        <dbReference type="EMBL" id="KAJ1163261.1"/>
    </source>
</evidence>
<dbReference type="AlphaFoldDB" id="A0AAV7SGR8"/>
<dbReference type="Proteomes" id="UP001066276">
    <property type="component" value="Chromosome 4_2"/>
</dbReference>
<organism evidence="1 2">
    <name type="scientific">Pleurodeles waltl</name>
    <name type="common">Iberian ribbed newt</name>
    <dbReference type="NCBI Taxonomy" id="8319"/>
    <lineage>
        <taxon>Eukaryota</taxon>
        <taxon>Metazoa</taxon>
        <taxon>Chordata</taxon>
        <taxon>Craniata</taxon>
        <taxon>Vertebrata</taxon>
        <taxon>Euteleostomi</taxon>
        <taxon>Amphibia</taxon>
        <taxon>Batrachia</taxon>
        <taxon>Caudata</taxon>
        <taxon>Salamandroidea</taxon>
        <taxon>Salamandridae</taxon>
        <taxon>Pleurodelinae</taxon>
        <taxon>Pleurodeles</taxon>
    </lineage>
</organism>